<evidence type="ECO:0000313" key="3">
    <source>
        <dbReference type="Proteomes" id="UP001501094"/>
    </source>
</evidence>
<name>A0ABP4ZHR5_9MICO</name>
<dbReference type="Proteomes" id="UP001501094">
    <property type="component" value="Unassembled WGS sequence"/>
</dbReference>
<gene>
    <name evidence="2" type="ORF">GCM10009751_14210</name>
</gene>
<comment type="caution">
    <text evidence="2">The sequence shown here is derived from an EMBL/GenBank/DDBJ whole genome shotgun (WGS) entry which is preliminary data.</text>
</comment>
<proteinExistence type="predicted"/>
<accession>A0ABP4ZHR5</accession>
<evidence type="ECO:0000313" key="2">
    <source>
        <dbReference type="EMBL" id="GAA1857900.1"/>
    </source>
</evidence>
<sequence length="104" mass="10203">MTAPSGVVASSGVMRSDGAAAAAGDALAGDDGVGVLTVGTFRSDGGSGGVPPRRRVRPGPCHAARETCPWYDAGAYRDAPRPGVAGVTLAPVRNAGDAVRGSRG</sequence>
<evidence type="ECO:0000256" key="1">
    <source>
        <dbReference type="SAM" id="MobiDB-lite"/>
    </source>
</evidence>
<organism evidence="2 3">
    <name type="scientific">Myceligenerans crystallogenes</name>
    <dbReference type="NCBI Taxonomy" id="316335"/>
    <lineage>
        <taxon>Bacteria</taxon>
        <taxon>Bacillati</taxon>
        <taxon>Actinomycetota</taxon>
        <taxon>Actinomycetes</taxon>
        <taxon>Micrococcales</taxon>
        <taxon>Promicromonosporaceae</taxon>
        <taxon>Myceligenerans</taxon>
    </lineage>
</organism>
<feature type="region of interest" description="Disordered" evidence="1">
    <location>
        <begin position="41"/>
        <end position="62"/>
    </location>
</feature>
<keyword evidence="3" id="KW-1185">Reference proteome</keyword>
<dbReference type="EMBL" id="BAAANL010000002">
    <property type="protein sequence ID" value="GAA1857900.1"/>
    <property type="molecule type" value="Genomic_DNA"/>
</dbReference>
<reference evidence="3" key="1">
    <citation type="journal article" date="2019" name="Int. J. Syst. Evol. Microbiol.">
        <title>The Global Catalogue of Microorganisms (GCM) 10K type strain sequencing project: providing services to taxonomists for standard genome sequencing and annotation.</title>
        <authorList>
            <consortium name="The Broad Institute Genomics Platform"/>
            <consortium name="The Broad Institute Genome Sequencing Center for Infectious Disease"/>
            <person name="Wu L."/>
            <person name="Ma J."/>
        </authorList>
    </citation>
    <scope>NUCLEOTIDE SEQUENCE [LARGE SCALE GENOMIC DNA]</scope>
    <source>
        <strain evidence="3">JCM 14326</strain>
    </source>
</reference>
<protein>
    <submittedName>
        <fullName evidence="2">Uncharacterized protein</fullName>
    </submittedName>
</protein>